<evidence type="ECO:0000256" key="6">
    <source>
        <dbReference type="HAMAP-Rule" id="MF_01109"/>
    </source>
</evidence>
<dbReference type="EC" id="2.1.3.3" evidence="3 6"/>
<feature type="domain" description="Aspartate/ornithine carbamoyltransferase carbamoyl-P binding" evidence="8">
    <location>
        <begin position="4"/>
        <end position="144"/>
    </location>
</feature>
<dbReference type="NCBIfam" id="NF001986">
    <property type="entry name" value="PRK00779.1"/>
    <property type="match status" value="1"/>
</dbReference>
<evidence type="ECO:0000313" key="12">
    <source>
        <dbReference type="Proteomes" id="UP000037943"/>
    </source>
</evidence>
<dbReference type="Pfam" id="PF02729">
    <property type="entry name" value="OTCace_N"/>
    <property type="match status" value="1"/>
</dbReference>
<feature type="binding site" evidence="6">
    <location>
        <position position="219"/>
    </location>
    <ligand>
        <name>L-ornithine</name>
        <dbReference type="ChEBI" id="CHEBI:46911"/>
    </ligand>
</feature>
<dbReference type="PRINTS" id="PR00100">
    <property type="entry name" value="AOTCASE"/>
</dbReference>
<dbReference type="HAMAP" id="MF_01109">
    <property type="entry name" value="OTCase"/>
    <property type="match status" value="1"/>
</dbReference>
<evidence type="ECO:0000256" key="3">
    <source>
        <dbReference type="ARBA" id="ARBA00013007"/>
    </source>
</evidence>
<reference evidence="10 13" key="2">
    <citation type="submission" date="2015-09" db="EMBL/GenBank/DDBJ databases">
        <title>Genome announcement of multiple Pseudomonas syringae strains.</title>
        <authorList>
            <person name="Thakur S."/>
            <person name="Wang P.W."/>
            <person name="Gong Y."/>
            <person name="Weir B.S."/>
            <person name="Guttman D.S."/>
        </authorList>
    </citation>
    <scope>NUCLEOTIDE SEQUENCE [LARGE SCALE GENOMIC DNA]</scope>
    <source>
        <strain evidence="10 13">ICMP3507</strain>
    </source>
</reference>
<feature type="binding site" evidence="6">
    <location>
        <begin position="53"/>
        <end position="56"/>
    </location>
    <ligand>
        <name>carbamoyl phosphate</name>
        <dbReference type="ChEBI" id="CHEBI:58228"/>
    </ligand>
</feature>
<dbReference type="PROSITE" id="PS00097">
    <property type="entry name" value="CARBAMOYLTRANSFERASE"/>
    <property type="match status" value="1"/>
</dbReference>
<dbReference type="Pfam" id="PF00185">
    <property type="entry name" value="OTCace"/>
    <property type="match status" value="1"/>
</dbReference>
<protein>
    <recommendedName>
        <fullName evidence="3 6">Ornithine carbamoyltransferase</fullName>
        <shortName evidence="6">OTCase</shortName>
        <ecNumber evidence="3 6">2.1.3.3</ecNumber>
    </recommendedName>
</protein>
<dbReference type="FunFam" id="3.40.50.1370:FF:000008">
    <property type="entry name" value="Ornithine carbamoyltransferase"/>
    <property type="match status" value="1"/>
</dbReference>
<gene>
    <name evidence="9" type="ORF">AC499_3706</name>
    <name evidence="10" type="ORF">ALO35_03867</name>
    <name evidence="11" type="ORF">ALP33_00391</name>
</gene>
<dbReference type="Proteomes" id="UP000037943">
    <property type="component" value="Unassembled WGS sequence"/>
</dbReference>
<comment type="subcellular location">
    <subcellularLocation>
        <location evidence="6">Cytoplasm</location>
    </subcellularLocation>
</comment>
<keyword evidence="12" id="KW-1185">Reference proteome</keyword>
<comment type="catalytic activity">
    <reaction evidence="5 6">
        <text>carbamoyl phosphate + L-ornithine = L-citrulline + phosphate + H(+)</text>
        <dbReference type="Rhea" id="RHEA:19513"/>
        <dbReference type="ChEBI" id="CHEBI:15378"/>
        <dbReference type="ChEBI" id="CHEBI:43474"/>
        <dbReference type="ChEBI" id="CHEBI:46911"/>
        <dbReference type="ChEBI" id="CHEBI:57743"/>
        <dbReference type="ChEBI" id="CHEBI:58228"/>
        <dbReference type="EC" id="2.1.3.3"/>
    </reaction>
</comment>
<dbReference type="Proteomes" id="UP000050265">
    <property type="component" value="Unassembled WGS sequence"/>
</dbReference>
<dbReference type="AlphaFoldDB" id="A0A0N0GAZ6"/>
<evidence type="ECO:0000259" key="8">
    <source>
        <dbReference type="Pfam" id="PF02729"/>
    </source>
</evidence>
<evidence type="ECO:0000256" key="5">
    <source>
        <dbReference type="ARBA" id="ARBA00048772"/>
    </source>
</evidence>
<evidence type="ECO:0000313" key="9">
    <source>
        <dbReference type="EMBL" id="KPC20842.1"/>
    </source>
</evidence>
<name>A0A0N0GAZ6_PSEAV</name>
<accession>A0A0N0GAZ6</accession>
<organism evidence="10 13">
    <name type="scientific">Pseudomonas amygdali pv. lachrymans</name>
    <name type="common">Pseudomonas syringae pv. lachrymans</name>
    <dbReference type="NCBI Taxonomy" id="53707"/>
    <lineage>
        <taxon>Bacteria</taxon>
        <taxon>Pseudomonadati</taxon>
        <taxon>Pseudomonadota</taxon>
        <taxon>Gammaproteobacteria</taxon>
        <taxon>Pseudomonadales</taxon>
        <taxon>Pseudomonadaceae</taxon>
        <taxon>Pseudomonas</taxon>
        <taxon>Pseudomonas amygdali</taxon>
    </lineage>
</organism>
<sequence>MNARHFLSMMDYTPDELLGLIRRGVELKDLRNRGELFEPLKNRVLGMIFEKSSTRTRLSFEAGMIQLGGQAIFLSHRDTQLGRGEPIADSAKVMSRMLDAVMIRTYAHSNLTEFAANSRVPVINGLSDDLHPCQLLADMQTFLEHRGSIKGKTVAWIGDGNNMCNSYIEAAIQFDFQLRVACPAGYEPNPEFLALAGERVTIVRDPKAAVAGAHLVSTDVWTSMGQEEETARRMALFAPFQVTRALLDLADKDVLFMHCLPAHRGEEISVDLLDDSRSVAWDQAENRLHAQKALLEFLVAPSHQRA</sequence>
<dbReference type="EMBL" id="LGLK01000019">
    <property type="protein sequence ID" value="KPC20842.1"/>
    <property type="molecule type" value="Genomic_DNA"/>
</dbReference>
<dbReference type="GO" id="GO:0004585">
    <property type="term" value="F:ornithine carbamoyltransferase activity"/>
    <property type="evidence" value="ECO:0007669"/>
    <property type="project" value="UniProtKB-UniRule"/>
</dbReference>
<feature type="domain" description="Aspartate/ornithine carbamoyltransferase Asp/Orn-binding" evidence="7">
    <location>
        <begin position="150"/>
        <end position="297"/>
    </location>
</feature>
<dbReference type="GO" id="GO:0019240">
    <property type="term" value="P:citrulline biosynthetic process"/>
    <property type="evidence" value="ECO:0007669"/>
    <property type="project" value="TreeGrafter"/>
</dbReference>
<feature type="binding site" evidence="6">
    <location>
        <position position="104"/>
    </location>
    <ligand>
        <name>carbamoyl phosphate</name>
        <dbReference type="ChEBI" id="CHEBI:58228"/>
    </ligand>
</feature>
<feature type="binding site" evidence="6">
    <location>
        <begin position="259"/>
        <end position="260"/>
    </location>
    <ligand>
        <name>carbamoyl phosphate</name>
        <dbReference type="ChEBI" id="CHEBI:58228"/>
    </ligand>
</feature>
<evidence type="ECO:0000313" key="14">
    <source>
        <dbReference type="Proteomes" id="UP000271817"/>
    </source>
</evidence>
<dbReference type="PRINTS" id="PR00102">
    <property type="entry name" value="OTCASE"/>
</dbReference>
<evidence type="ECO:0000259" key="7">
    <source>
        <dbReference type="Pfam" id="PF00185"/>
    </source>
</evidence>
<feature type="binding site" evidence="6">
    <location>
        <position position="287"/>
    </location>
    <ligand>
        <name>carbamoyl phosphate</name>
        <dbReference type="ChEBI" id="CHEBI:58228"/>
    </ligand>
</feature>
<feature type="binding site" evidence="6">
    <location>
        <position position="80"/>
    </location>
    <ligand>
        <name>carbamoyl phosphate</name>
        <dbReference type="ChEBI" id="CHEBI:58228"/>
    </ligand>
</feature>
<reference evidence="9" key="1">
    <citation type="submission" date="2015-07" db="EMBL/GenBank/DDBJ databases">
        <authorList>
            <person name="O'Brien H.E."/>
            <person name="Thakur S."/>
            <person name="Gong Y."/>
            <person name="Wang P.W."/>
            <person name="Guttman D.S."/>
        </authorList>
    </citation>
    <scope>NUCLEOTIDE SEQUENCE</scope>
    <source>
        <strain evidence="9">107</strain>
    </source>
</reference>
<dbReference type="InterPro" id="IPR024904">
    <property type="entry name" value="OTCase_ArgI"/>
</dbReference>
<dbReference type="PANTHER" id="PTHR45753:SF3">
    <property type="entry name" value="ORNITHINE TRANSCARBAMYLASE, MITOCHONDRIAL"/>
    <property type="match status" value="1"/>
</dbReference>
<dbReference type="Gene3D" id="3.40.50.1370">
    <property type="entry name" value="Aspartate/ornithine carbamoyltransferase"/>
    <property type="match status" value="2"/>
</dbReference>
<dbReference type="NCBIfam" id="TIGR00658">
    <property type="entry name" value="orni_carb_tr"/>
    <property type="match status" value="1"/>
</dbReference>
<keyword evidence="4 6" id="KW-0808">Transferase</keyword>
<evidence type="ECO:0000256" key="2">
    <source>
        <dbReference type="ARBA" id="ARBA00007805"/>
    </source>
</evidence>
<dbReference type="SUPFAM" id="SSF53671">
    <property type="entry name" value="Aspartate/ornithine carbamoyltransferase"/>
    <property type="match status" value="1"/>
</dbReference>
<dbReference type="InterPro" id="IPR036901">
    <property type="entry name" value="Asp/Orn_carbamoylTrfase_sf"/>
</dbReference>
<proteinExistence type="inferred from homology"/>
<evidence type="ECO:0000256" key="4">
    <source>
        <dbReference type="ARBA" id="ARBA00022679"/>
    </source>
</evidence>
<dbReference type="PATRIC" id="fig|53707.5.peg.1658"/>
<evidence type="ECO:0000313" key="13">
    <source>
        <dbReference type="Proteomes" id="UP000050265"/>
    </source>
</evidence>
<dbReference type="EMBL" id="RBTW01000066">
    <property type="protein sequence ID" value="RMU21666.1"/>
    <property type="molecule type" value="Genomic_DNA"/>
</dbReference>
<dbReference type="GO" id="GO:0005737">
    <property type="term" value="C:cytoplasm"/>
    <property type="evidence" value="ECO:0007669"/>
    <property type="project" value="UniProtKB-SubCell"/>
</dbReference>
<dbReference type="PANTHER" id="PTHR45753">
    <property type="entry name" value="ORNITHINE CARBAMOYLTRANSFERASE, MITOCHONDRIAL"/>
    <property type="match status" value="1"/>
</dbReference>
<evidence type="ECO:0000313" key="10">
    <source>
        <dbReference type="EMBL" id="KPX59536.1"/>
    </source>
</evidence>
<keyword evidence="6" id="KW-0963">Cytoplasm</keyword>
<evidence type="ECO:0000313" key="11">
    <source>
        <dbReference type="EMBL" id="RMU21666.1"/>
    </source>
</evidence>
<comment type="pathway">
    <text evidence="1">Amino-acid biosynthesis; L-arginine biosynthesis; L-arginine from L-ornithine and carbamoyl phosphate: step 1/3.</text>
</comment>
<dbReference type="EMBL" id="LJQP01000396">
    <property type="protein sequence ID" value="KPX59536.1"/>
    <property type="molecule type" value="Genomic_DNA"/>
</dbReference>
<dbReference type="InterPro" id="IPR006131">
    <property type="entry name" value="Asp_carbamoyltransf_Asp/Orn-bd"/>
</dbReference>
<dbReference type="InterPro" id="IPR006130">
    <property type="entry name" value="Asp/Orn_carbamoylTrfase"/>
</dbReference>
<dbReference type="GO" id="GO:0042450">
    <property type="term" value="P:L-arginine biosynthetic process via ornithine"/>
    <property type="evidence" value="ECO:0007669"/>
    <property type="project" value="UniProtKB-UniRule"/>
</dbReference>
<dbReference type="InterPro" id="IPR002292">
    <property type="entry name" value="Orn/put_carbamltrans"/>
</dbReference>
<dbReference type="RefSeq" id="WP_002554855.1">
    <property type="nucleotide sequence ID" value="NZ_CP020351.1"/>
</dbReference>
<feature type="binding site" evidence="6">
    <location>
        <begin position="131"/>
        <end position="134"/>
    </location>
    <ligand>
        <name>carbamoyl phosphate</name>
        <dbReference type="ChEBI" id="CHEBI:58228"/>
    </ligand>
</feature>
<dbReference type="InterPro" id="IPR006132">
    <property type="entry name" value="Asp/Orn_carbamoyltranf_P-bd"/>
</dbReference>
<dbReference type="GO" id="GO:0016597">
    <property type="term" value="F:amino acid binding"/>
    <property type="evidence" value="ECO:0007669"/>
    <property type="project" value="InterPro"/>
</dbReference>
<feature type="binding site" evidence="6">
    <location>
        <position position="162"/>
    </location>
    <ligand>
        <name>L-ornithine</name>
        <dbReference type="ChEBI" id="CHEBI:46911"/>
    </ligand>
</feature>
<comment type="similarity">
    <text evidence="2 6">Belongs to the aspartate/ornithine carbamoyltransferase superfamily. OTCase family.</text>
</comment>
<feature type="binding site" evidence="6">
    <location>
        <begin position="223"/>
        <end position="224"/>
    </location>
    <ligand>
        <name>L-ornithine</name>
        <dbReference type="ChEBI" id="CHEBI:46911"/>
    </ligand>
</feature>
<reference evidence="11 14" key="4">
    <citation type="submission" date="2018-08" db="EMBL/GenBank/DDBJ databases">
        <title>Recombination of ecologically and evolutionarily significant loci maintains genetic cohesion in the Pseudomonas syringae species complex.</title>
        <authorList>
            <person name="Dillon M."/>
            <person name="Thakur S."/>
            <person name="Almeida R.N.D."/>
            <person name="Weir B.S."/>
            <person name="Guttman D.S."/>
        </authorList>
    </citation>
    <scope>NUCLEOTIDE SEQUENCE [LARGE SCALE GENOMIC DNA]</scope>
    <source>
        <strain evidence="11 14">ICMP 3402</strain>
    </source>
</reference>
<dbReference type="Proteomes" id="UP000271817">
    <property type="component" value="Unassembled WGS sequence"/>
</dbReference>
<reference evidence="9 12" key="3">
    <citation type="submission" date="2015-10" db="EMBL/GenBank/DDBJ databases">
        <title>Comparative genomics and high-throughput reverse genetic screens identify a new phytobacterial MAMP and an Arabidopsis receptor required for immune elicitation.</title>
        <authorList>
            <person name="Mott G.A."/>
            <person name="Thakur S."/>
            <person name="Wang P.W."/>
            <person name="Desveaux D."/>
            <person name="Guttman D.S."/>
        </authorList>
    </citation>
    <scope>NUCLEOTIDE SEQUENCE [LARGE SCALE GENOMIC DNA]</scope>
    <source>
        <strain evidence="9 12">107</strain>
    </source>
</reference>
<evidence type="ECO:0000256" key="1">
    <source>
        <dbReference type="ARBA" id="ARBA00004975"/>
    </source>
</evidence>
<comment type="caution">
    <text evidence="10">The sequence shown here is derived from an EMBL/GenBank/DDBJ whole genome shotgun (WGS) entry which is preliminary data.</text>
</comment>
<dbReference type="GeneID" id="61871446"/>